<dbReference type="SMART" id="SM00278">
    <property type="entry name" value="HhH1"/>
    <property type="match status" value="2"/>
</dbReference>
<evidence type="ECO:0000313" key="3">
    <source>
        <dbReference type="EMBL" id="MCW8347387.1"/>
    </source>
</evidence>
<dbReference type="EMBL" id="JAKRRY010000021">
    <property type="protein sequence ID" value="MCW8347387.1"/>
    <property type="molecule type" value="Genomic_DNA"/>
</dbReference>
<dbReference type="GO" id="GO:0003677">
    <property type="term" value="F:DNA binding"/>
    <property type="evidence" value="ECO:0007669"/>
    <property type="project" value="InterPro"/>
</dbReference>
<dbReference type="AlphaFoldDB" id="A0A9X3CPK7"/>
<dbReference type="PANTHER" id="PTHR21180:SF32">
    <property type="entry name" value="ENDONUCLEASE_EXONUCLEASE_PHOSPHATASE FAMILY DOMAIN-CONTAINING PROTEIN 1"/>
    <property type="match status" value="1"/>
</dbReference>
<evidence type="ECO:0000313" key="4">
    <source>
        <dbReference type="Proteomes" id="UP001155587"/>
    </source>
</evidence>
<gene>
    <name evidence="3" type="ORF">MD535_15390</name>
</gene>
<dbReference type="InterPro" id="IPR010994">
    <property type="entry name" value="RuvA_2-like"/>
</dbReference>
<dbReference type="NCBIfam" id="TIGR00426">
    <property type="entry name" value="competence protein ComEA helix-hairpin-helix repeat region"/>
    <property type="match status" value="1"/>
</dbReference>
<dbReference type="SUPFAM" id="SSF47781">
    <property type="entry name" value="RuvA domain 2-like"/>
    <property type="match status" value="1"/>
</dbReference>
<dbReference type="InterPro" id="IPR051675">
    <property type="entry name" value="Endo/Exo/Phosphatase_dom_1"/>
</dbReference>
<dbReference type="Proteomes" id="UP001155587">
    <property type="component" value="Unassembled WGS sequence"/>
</dbReference>
<evidence type="ECO:0000259" key="2">
    <source>
        <dbReference type="SMART" id="SM00278"/>
    </source>
</evidence>
<dbReference type="InterPro" id="IPR004509">
    <property type="entry name" value="Competence_ComEA_HhH"/>
</dbReference>
<sequence>MKVLLSVWLIVLCALSPLSTSFAAKADKLEGIEITVNVNQATPEEIAALLNGIGIEKAKSIVEYRDTHGDFKTIDDLTQVKGVGPATVEKNRARILL</sequence>
<proteinExistence type="predicted"/>
<comment type="caution">
    <text evidence="3">The sequence shown here is derived from an EMBL/GenBank/DDBJ whole genome shotgun (WGS) entry which is preliminary data.</text>
</comment>
<organism evidence="3 4">
    <name type="scientific">Vibrio qingdaonensis</name>
    <dbReference type="NCBI Taxonomy" id="2829491"/>
    <lineage>
        <taxon>Bacteria</taxon>
        <taxon>Pseudomonadati</taxon>
        <taxon>Pseudomonadota</taxon>
        <taxon>Gammaproteobacteria</taxon>
        <taxon>Vibrionales</taxon>
        <taxon>Vibrionaceae</taxon>
        <taxon>Vibrio</taxon>
    </lineage>
</organism>
<feature type="domain" description="Helix-hairpin-helix DNA-binding motif class 1" evidence="2">
    <location>
        <begin position="75"/>
        <end position="94"/>
    </location>
</feature>
<name>A0A9X3CPK7_9VIBR</name>
<dbReference type="PANTHER" id="PTHR21180">
    <property type="entry name" value="ENDONUCLEASE/EXONUCLEASE/PHOSPHATASE FAMILY DOMAIN-CONTAINING PROTEIN 1"/>
    <property type="match status" value="1"/>
</dbReference>
<dbReference type="Pfam" id="PF12836">
    <property type="entry name" value="HHH_3"/>
    <property type="match status" value="1"/>
</dbReference>
<accession>A0A9X3CPK7</accession>
<feature type="chain" id="PRO_5040881460" evidence="1">
    <location>
        <begin position="24"/>
        <end position="97"/>
    </location>
</feature>
<evidence type="ECO:0000256" key="1">
    <source>
        <dbReference type="SAM" id="SignalP"/>
    </source>
</evidence>
<reference evidence="3" key="1">
    <citation type="submission" date="2022-02" db="EMBL/GenBank/DDBJ databases">
        <title>Vibrio sp. nov, a new bacterium isolated from seawater.</title>
        <authorList>
            <person name="Yuan Y."/>
        </authorList>
    </citation>
    <scope>NUCLEOTIDE SEQUENCE</scope>
    <source>
        <strain evidence="3">ZSDZ65</strain>
    </source>
</reference>
<keyword evidence="1" id="KW-0732">Signal</keyword>
<dbReference type="RefSeq" id="WP_265675913.1">
    <property type="nucleotide sequence ID" value="NZ_JAKRRY010000021.1"/>
</dbReference>
<feature type="domain" description="Helix-hairpin-helix DNA-binding motif class 1" evidence="2">
    <location>
        <begin position="45"/>
        <end position="64"/>
    </location>
</feature>
<feature type="signal peptide" evidence="1">
    <location>
        <begin position="1"/>
        <end position="23"/>
    </location>
</feature>
<keyword evidence="4" id="KW-1185">Reference proteome</keyword>
<dbReference type="GO" id="GO:0015628">
    <property type="term" value="P:protein secretion by the type II secretion system"/>
    <property type="evidence" value="ECO:0007669"/>
    <property type="project" value="TreeGrafter"/>
</dbReference>
<dbReference type="Gene3D" id="1.10.150.280">
    <property type="entry name" value="AF1531-like domain"/>
    <property type="match status" value="1"/>
</dbReference>
<protein>
    <submittedName>
        <fullName evidence="3">Helix-hairpin-helix domain-containing protein</fullName>
    </submittedName>
</protein>
<dbReference type="GO" id="GO:0006281">
    <property type="term" value="P:DNA repair"/>
    <property type="evidence" value="ECO:0007669"/>
    <property type="project" value="InterPro"/>
</dbReference>
<dbReference type="InterPro" id="IPR003583">
    <property type="entry name" value="Hlx-hairpin-Hlx_DNA-bd_motif"/>
</dbReference>
<dbReference type="GO" id="GO:0015627">
    <property type="term" value="C:type II protein secretion system complex"/>
    <property type="evidence" value="ECO:0007669"/>
    <property type="project" value="TreeGrafter"/>
</dbReference>